<feature type="domain" description="Ribosomal RNA methyltransferase FtsJ" evidence="1">
    <location>
        <begin position="186"/>
        <end position="291"/>
    </location>
</feature>
<dbReference type="Pfam" id="PF01728">
    <property type="entry name" value="FtsJ"/>
    <property type="match status" value="1"/>
</dbReference>
<dbReference type="GO" id="GO:0032259">
    <property type="term" value="P:methylation"/>
    <property type="evidence" value="ECO:0007669"/>
    <property type="project" value="InterPro"/>
</dbReference>
<dbReference type="InterPro" id="IPR002877">
    <property type="entry name" value="RNA_MeTrfase_FtsJ_dom"/>
</dbReference>
<reference evidence="2" key="1">
    <citation type="submission" date="2022-06" db="EMBL/GenBank/DDBJ databases">
        <title>Novel species in genus nocardia.</title>
        <authorList>
            <person name="Li F."/>
        </authorList>
    </citation>
    <scope>NUCLEOTIDE SEQUENCE</scope>
    <source>
        <strain evidence="2">CDC141</strain>
    </source>
</reference>
<dbReference type="RefSeq" id="WP_251914685.1">
    <property type="nucleotide sequence ID" value="NZ_JAMRXG010000010.1"/>
</dbReference>
<dbReference type="AlphaFoldDB" id="A0A9X2IZS3"/>
<evidence type="ECO:0000313" key="3">
    <source>
        <dbReference type="Proteomes" id="UP001139157"/>
    </source>
</evidence>
<dbReference type="PANTHER" id="PTHR37524:SF2">
    <property type="entry name" value="RIBOSOMAL RNA METHYLTRANSFERASE FTSJ DOMAIN-CONTAINING PROTEIN"/>
    <property type="match status" value="1"/>
</dbReference>
<accession>A0A9X2IZS3</accession>
<organism evidence="2 3">
    <name type="scientific">Nocardia pulmonis</name>
    <dbReference type="NCBI Taxonomy" id="2951408"/>
    <lineage>
        <taxon>Bacteria</taxon>
        <taxon>Bacillati</taxon>
        <taxon>Actinomycetota</taxon>
        <taxon>Actinomycetes</taxon>
        <taxon>Mycobacteriales</taxon>
        <taxon>Nocardiaceae</taxon>
        <taxon>Nocardia</taxon>
    </lineage>
</organism>
<keyword evidence="3" id="KW-1185">Reference proteome</keyword>
<gene>
    <name evidence="2" type="ORF">NDR86_23110</name>
</gene>
<name>A0A9X2IZS3_9NOCA</name>
<dbReference type="InterPro" id="IPR029063">
    <property type="entry name" value="SAM-dependent_MTases_sf"/>
</dbReference>
<sequence length="349" mass="38560">MADDPSRVLFSASPDYFRAAEQDLLELFGADRRPEIRRLAPDLGRVSAPGLRLDELAHACRTRPLPFIRHLTTERAELPVAIAADLDAVGAHIRRVATELGVGELAVQVWTTGSNPLPYGTADLARHSMKVLAELGISSGRANMSHTLSLCVVADGLLIGAAATVDQLSDWPGGRIRLARHADQISRAEFKLEEAFQILDITAPENGTALDLGASPGGWTKVLRRYGLEVWAVDPADLDPRLARDRGVRHLRMTAGEFFRQHRREFDVVVDDMKMAPELSCKIMNDAARALRPGGLAIVTLKLSPNKPTRTVRHCLDLLDGKYRLIAARQLQHNRHEVTVVAQRRRRSN</sequence>
<dbReference type="PANTHER" id="PTHR37524">
    <property type="entry name" value="RIBOSOMAL RNA LARGE SUBUNIT METHYLTRANSFERASE M"/>
    <property type="match status" value="1"/>
</dbReference>
<dbReference type="EMBL" id="JAMRXG010000010">
    <property type="protein sequence ID" value="MCM6776380.1"/>
    <property type="molecule type" value="Genomic_DNA"/>
</dbReference>
<comment type="caution">
    <text evidence="2">The sequence shown here is derived from an EMBL/GenBank/DDBJ whole genome shotgun (WGS) entry which is preliminary data.</text>
</comment>
<proteinExistence type="predicted"/>
<dbReference type="Proteomes" id="UP001139157">
    <property type="component" value="Unassembled WGS sequence"/>
</dbReference>
<protein>
    <recommendedName>
        <fullName evidence="1">Ribosomal RNA methyltransferase FtsJ domain-containing protein</fullName>
    </recommendedName>
</protein>
<dbReference type="CDD" id="cd02440">
    <property type="entry name" value="AdoMet_MTases"/>
    <property type="match status" value="1"/>
</dbReference>
<dbReference type="SUPFAM" id="SSF53335">
    <property type="entry name" value="S-adenosyl-L-methionine-dependent methyltransferases"/>
    <property type="match status" value="1"/>
</dbReference>
<evidence type="ECO:0000259" key="1">
    <source>
        <dbReference type="Pfam" id="PF01728"/>
    </source>
</evidence>
<evidence type="ECO:0000313" key="2">
    <source>
        <dbReference type="EMBL" id="MCM6776380.1"/>
    </source>
</evidence>
<dbReference type="GO" id="GO:0008168">
    <property type="term" value="F:methyltransferase activity"/>
    <property type="evidence" value="ECO:0007669"/>
    <property type="project" value="InterPro"/>
</dbReference>
<dbReference type="Gene3D" id="3.40.50.150">
    <property type="entry name" value="Vaccinia Virus protein VP39"/>
    <property type="match status" value="1"/>
</dbReference>